<dbReference type="SUPFAM" id="SSF55781">
    <property type="entry name" value="GAF domain-like"/>
    <property type="match status" value="1"/>
</dbReference>
<evidence type="ECO:0000259" key="1">
    <source>
        <dbReference type="PROSITE" id="PS50943"/>
    </source>
</evidence>
<evidence type="ECO:0000313" key="3">
    <source>
        <dbReference type="Proteomes" id="UP000403266"/>
    </source>
</evidence>
<dbReference type="SMART" id="SM00530">
    <property type="entry name" value="HTH_XRE"/>
    <property type="match status" value="1"/>
</dbReference>
<gene>
    <name evidence="2" type="ORF">FS320_26655</name>
</gene>
<dbReference type="PANTHER" id="PTHR43102">
    <property type="entry name" value="SLR1143 PROTEIN"/>
    <property type="match status" value="1"/>
</dbReference>
<dbReference type="Proteomes" id="UP000403266">
    <property type="component" value="Unassembled WGS sequence"/>
</dbReference>
<dbReference type="InterPro" id="IPR001387">
    <property type="entry name" value="Cro/C1-type_HTH"/>
</dbReference>
<dbReference type="RefSeq" id="WP_152715056.1">
    <property type="nucleotide sequence ID" value="NZ_VOSJ01000162.1"/>
</dbReference>
<accession>A0A5N7MNN2</accession>
<dbReference type="InterPro" id="IPR010982">
    <property type="entry name" value="Lambda_DNA-bd_dom_sf"/>
</dbReference>
<dbReference type="Gene3D" id="3.30.450.40">
    <property type="match status" value="1"/>
</dbReference>
<dbReference type="OrthoDB" id="315417at2"/>
<keyword evidence="3" id="KW-1185">Reference proteome</keyword>
<name>A0A5N7MNN2_9HYPH</name>
<dbReference type="Pfam" id="PF01590">
    <property type="entry name" value="GAF"/>
    <property type="match status" value="1"/>
</dbReference>
<sequence length="280" mass="31272">MHFPLSPNEAERLTALQKLEILDTPSSPAIDRICRIAQRLFDVPMVHVTLADTHRYFFKARFGGSPATEIPRDHAFCNYTILHDEVFVVPDAWADSTFGNNPHVVGPPFIRFYAGAPLTIRPGIRLGAFCISDVRPREFSQYQTTLLRGLGRLVVDEIWLHHLDVSGHVETQFHTSGTTDQSLDFETWILPTSAQIRAARGLLNWSIRELAEAAEISPASVKRMEISGELSVRRTSVDAVVRAFGQHGVQFTREPDGTVGVARKSPLGAVRIPEDTDYPF</sequence>
<dbReference type="InterPro" id="IPR029016">
    <property type="entry name" value="GAF-like_dom_sf"/>
</dbReference>
<protein>
    <submittedName>
        <fullName evidence="2">GAF domain-containing protein</fullName>
    </submittedName>
</protein>
<dbReference type="PROSITE" id="PS50943">
    <property type="entry name" value="HTH_CROC1"/>
    <property type="match status" value="1"/>
</dbReference>
<dbReference type="CDD" id="cd00093">
    <property type="entry name" value="HTH_XRE"/>
    <property type="match status" value="1"/>
</dbReference>
<feature type="domain" description="HTH cro/C1-type" evidence="1">
    <location>
        <begin position="196"/>
        <end position="225"/>
    </location>
</feature>
<dbReference type="EMBL" id="VOSK01000160">
    <property type="protein sequence ID" value="MPR28627.1"/>
    <property type="molecule type" value="Genomic_DNA"/>
</dbReference>
<dbReference type="AlphaFoldDB" id="A0A5N7MNN2"/>
<dbReference type="PANTHER" id="PTHR43102:SF2">
    <property type="entry name" value="GAF DOMAIN-CONTAINING PROTEIN"/>
    <property type="match status" value="1"/>
</dbReference>
<dbReference type="GO" id="GO:0003677">
    <property type="term" value="F:DNA binding"/>
    <property type="evidence" value="ECO:0007669"/>
    <property type="project" value="InterPro"/>
</dbReference>
<dbReference type="InterPro" id="IPR003018">
    <property type="entry name" value="GAF"/>
</dbReference>
<dbReference type="Gene3D" id="1.10.260.40">
    <property type="entry name" value="lambda repressor-like DNA-binding domains"/>
    <property type="match status" value="1"/>
</dbReference>
<evidence type="ECO:0000313" key="2">
    <source>
        <dbReference type="EMBL" id="MPR28627.1"/>
    </source>
</evidence>
<comment type="caution">
    <text evidence="2">The sequence shown here is derived from an EMBL/GenBank/DDBJ whole genome shotgun (WGS) entry which is preliminary data.</text>
</comment>
<organism evidence="2 3">
    <name type="scientific">Microvirga tunisiensis</name>
    <dbReference type="NCBI Taxonomy" id="2108360"/>
    <lineage>
        <taxon>Bacteria</taxon>
        <taxon>Pseudomonadati</taxon>
        <taxon>Pseudomonadota</taxon>
        <taxon>Alphaproteobacteria</taxon>
        <taxon>Hyphomicrobiales</taxon>
        <taxon>Methylobacteriaceae</taxon>
        <taxon>Microvirga</taxon>
    </lineage>
</organism>
<reference evidence="2 3" key="1">
    <citation type="journal article" date="2019" name="Syst. Appl. Microbiol.">
        <title>Microvirga tunisiensis sp. nov., a root nodule symbiotic bacterium isolated from Lupinus micranthus and L. luteus grown in Northern Tunisia.</title>
        <authorList>
            <person name="Msaddak A."/>
            <person name="Rejili M."/>
            <person name="Duran D."/>
            <person name="Mars M."/>
            <person name="Palacios J.M."/>
            <person name="Ruiz-Argueso T."/>
            <person name="Rey L."/>
            <person name="Imperial J."/>
        </authorList>
    </citation>
    <scope>NUCLEOTIDE SEQUENCE [LARGE SCALE GENOMIC DNA]</scope>
    <source>
        <strain evidence="2 3">Lmie10</strain>
    </source>
</reference>
<proteinExistence type="predicted"/>